<reference evidence="2" key="2">
    <citation type="submission" date="2023-07" db="EMBL/GenBank/DDBJ databases">
        <title>Identification and characterization of horizontal gene transfer across gut microbiota members of farm animals based on homology search.</title>
        <authorList>
            <person name="Schwarzerova J."/>
            <person name="Nykrynova M."/>
            <person name="Jureckova K."/>
            <person name="Cejkova D."/>
            <person name="Rychlik I."/>
        </authorList>
    </citation>
    <scope>NUCLEOTIDE SEQUENCE [LARGE SCALE GENOMIC DNA]</scope>
    <source>
        <strain evidence="2">109_WCHN</strain>
    </source>
</reference>
<evidence type="ECO:0000313" key="2">
    <source>
        <dbReference type="Proteomes" id="UP001169458"/>
    </source>
</evidence>
<proteinExistence type="predicted"/>
<comment type="caution">
    <text evidence="1">The sequence shown here is derived from an EMBL/GenBank/DDBJ whole genome shotgun (WGS) entry which is preliminary data.</text>
</comment>
<name>A0ABT7VEG8_9BACE</name>
<protein>
    <submittedName>
        <fullName evidence="1">Uncharacterized protein</fullName>
    </submittedName>
</protein>
<evidence type="ECO:0000313" key="1">
    <source>
        <dbReference type="EMBL" id="MDM8324659.1"/>
    </source>
</evidence>
<dbReference type="EMBL" id="JAUDEN010000006">
    <property type="protein sequence ID" value="MDM8324659.1"/>
    <property type="molecule type" value="Genomic_DNA"/>
</dbReference>
<dbReference type="Proteomes" id="UP001169458">
    <property type="component" value="Unassembled WGS sequence"/>
</dbReference>
<keyword evidence="2" id="KW-1185">Reference proteome</keyword>
<reference evidence="1 2" key="1">
    <citation type="submission" date="2023-06" db="EMBL/GenBank/DDBJ databases">
        <authorList>
            <person name="Zeman M."/>
            <person name="Kubasova T."/>
            <person name="Jahodarova E."/>
            <person name="Nykrynova M."/>
            <person name="Rychlik I."/>
        </authorList>
    </citation>
    <scope>NUCLEOTIDE SEQUENCE [LARGE SCALE GENOMIC DNA]</scope>
    <source>
        <strain evidence="1 2">109_WCHN</strain>
    </source>
</reference>
<sequence>MKLYVKCTIIVLLFGICHGVRCQNVDFQINVVDNVLHYIVVNKTGNDICLLQNSEANIEGGSHCVITCNNNSEILPVMDKRLVLIKSEERYIYDICLTDYKRLQPVEIYCKAVVVGKDKNGKGYTKKISKHVSF</sequence>
<gene>
    <name evidence="1" type="ORF">QUW60_05375</name>
</gene>
<accession>A0ABT7VEG8</accession>
<dbReference type="RefSeq" id="WP_258338970.1">
    <property type="nucleotide sequence ID" value="NZ_JAUDCP010000003.1"/>
</dbReference>
<organism evidence="1 2">
    <name type="scientific">Bacteroides gallinaceum</name>
    <dbReference type="NCBI Taxonomy" id="1462571"/>
    <lineage>
        <taxon>Bacteria</taxon>
        <taxon>Pseudomonadati</taxon>
        <taxon>Bacteroidota</taxon>
        <taxon>Bacteroidia</taxon>
        <taxon>Bacteroidales</taxon>
        <taxon>Bacteroidaceae</taxon>
        <taxon>Bacteroides</taxon>
    </lineage>
</organism>